<feature type="chain" id="PRO_5011792479" description="histidine kinase" evidence="5">
    <location>
        <begin position="29"/>
        <end position="1084"/>
    </location>
</feature>
<keyword evidence="4" id="KW-0472">Membrane</keyword>
<dbReference type="InterPro" id="IPR004358">
    <property type="entry name" value="Sig_transdc_His_kin-like_C"/>
</dbReference>
<organism evidence="7 8">
    <name type="scientific">Aquimonas voraii</name>
    <dbReference type="NCBI Taxonomy" id="265719"/>
    <lineage>
        <taxon>Bacteria</taxon>
        <taxon>Pseudomonadati</taxon>
        <taxon>Pseudomonadota</taxon>
        <taxon>Gammaproteobacteria</taxon>
        <taxon>Lysobacterales</taxon>
        <taxon>Lysobacteraceae</taxon>
        <taxon>Aquimonas</taxon>
    </lineage>
</organism>
<dbReference type="InterPro" id="IPR005467">
    <property type="entry name" value="His_kinase_dom"/>
</dbReference>
<feature type="transmembrane region" description="Helical" evidence="4">
    <location>
        <begin position="780"/>
        <end position="800"/>
    </location>
</feature>
<dbReference type="EMBL" id="FNAG01000012">
    <property type="protein sequence ID" value="SDD97690.1"/>
    <property type="molecule type" value="Genomic_DNA"/>
</dbReference>
<comment type="catalytic activity">
    <reaction evidence="1">
        <text>ATP + protein L-histidine = ADP + protein N-phospho-L-histidine.</text>
        <dbReference type="EC" id="2.7.13.3"/>
    </reaction>
</comment>
<dbReference type="GO" id="GO:0000155">
    <property type="term" value="F:phosphorelay sensor kinase activity"/>
    <property type="evidence" value="ECO:0007669"/>
    <property type="project" value="InterPro"/>
</dbReference>
<protein>
    <recommendedName>
        <fullName evidence="2">histidine kinase</fullName>
        <ecNumber evidence="2">2.7.13.3</ecNumber>
    </recommendedName>
</protein>
<evidence type="ECO:0000313" key="8">
    <source>
        <dbReference type="Proteomes" id="UP000199603"/>
    </source>
</evidence>
<dbReference type="InterPro" id="IPR015943">
    <property type="entry name" value="WD40/YVTN_repeat-like_dom_sf"/>
</dbReference>
<dbReference type="InterPro" id="IPR011123">
    <property type="entry name" value="Y_Y_Y"/>
</dbReference>
<sequence>MSSTLARLAALPWCCALLLCLLPQWVQAAFDPVDLRFRRLDQESGLSQGSVLALAQDAQGFVWMGTQDGLNRFDGFEFRVFRPDAASPGSLSNNWVSALAVDAEGALWIGTQAGLNLLRRDVERFEVFRHHPDDPRSLVGDSVLALHIDGSGRLWIGTDAGLSLREVDGGFVHHRLPGADQRVRALLMVGDVLWLGTVEGLWRFHPDTGEFARAPTGPAEGRPVHALAVDGRGRLWVGGEQLPLSLLDPATGAWQTAPEARSEVRSLQVDRSGVVWAGDETGLQAYREDADGALRVRRYEHQRHQRYSLGRGRVMSLLEDRTGTLWIGTWEGGVSRLSAYNNRFRSHDPDSSSTRALRAPGIAALVADGDALWLGGAEALYRFRPGQEPLSEVASAPGGFIYSMDLQPEGLWLASREGLHVLDRQRRMRPAPLPPALQSVRSRRFLVDGERVWVAADTRGLFVVDRARGEVLAEHPLPAIVTFIEALDEDTVVLGAHDGLYWFDRHSGALRHQHPVMTPPGPGQLPAGPSALLQASNGRLWLATYGGGLLELLRGARRDPARVELRPALAGTALAAGSLNALLEDDQGRLWISINGAIAHFDPARGELRRYDAADGVLGRYWIGARARLSDGVLAFAGPDGLTLFDPDDVGRAPPPPVPVLTALELDNRRIEPDEASAVLARPLHRLDALVLPPAQARTLSLHFAAPEYVAPEQLQFAYRLDGFDEAWIEAPRGRRIATYTNLPHGDYVFRVRVRNAEGAEAAAEARLPLQVQPFWWDTLGARFLFVLLALGLAAALVGLRMRQLESQRLRLQREVDARTADLTAALGKLALSERLAAAGQLTAGLAHELNNPANYVQLASRNADEALAEFHRFLLLLGGEDLEPEVAAAIARRVEALAAQLATVAEGSHRINHIVQALRVFSRLDESERKAAPADEPLRAALQLMDARMRGGGIALESEIPPLPPLQCQPARLSQAFLSILENAALAIEAQRAHAPEGWQGRLRVRARALPERFEFELCDNGCGIAPEVLPHIFEPFFTTRPVGQGSGLGLSVAWGIAAEHGGRLRVDSRPGEGACFILELPR</sequence>
<evidence type="ECO:0000256" key="2">
    <source>
        <dbReference type="ARBA" id="ARBA00012438"/>
    </source>
</evidence>
<dbReference type="Gene3D" id="1.10.287.130">
    <property type="match status" value="1"/>
</dbReference>
<dbReference type="Pfam" id="PF02518">
    <property type="entry name" value="HATPase_c"/>
    <property type="match status" value="1"/>
</dbReference>
<dbReference type="Gene3D" id="2.60.40.10">
    <property type="entry name" value="Immunoglobulins"/>
    <property type="match status" value="1"/>
</dbReference>
<dbReference type="Gene3D" id="2.130.10.10">
    <property type="entry name" value="YVTN repeat-like/Quinoprotein amine dehydrogenase"/>
    <property type="match status" value="3"/>
</dbReference>
<dbReference type="Gene3D" id="3.30.565.10">
    <property type="entry name" value="Histidine kinase-like ATPase, C-terminal domain"/>
    <property type="match status" value="1"/>
</dbReference>
<dbReference type="STRING" id="265719.SAMN04488509_11254"/>
<keyword evidence="5" id="KW-0732">Signal</keyword>
<dbReference type="InterPro" id="IPR036890">
    <property type="entry name" value="HATPase_C_sf"/>
</dbReference>
<dbReference type="InterPro" id="IPR013783">
    <property type="entry name" value="Ig-like_fold"/>
</dbReference>
<dbReference type="SUPFAM" id="SSF55874">
    <property type="entry name" value="ATPase domain of HSP90 chaperone/DNA topoisomerase II/histidine kinase"/>
    <property type="match status" value="1"/>
</dbReference>
<dbReference type="AlphaFoldDB" id="A0A1G6Z4W5"/>
<feature type="signal peptide" evidence="5">
    <location>
        <begin position="1"/>
        <end position="28"/>
    </location>
</feature>
<reference evidence="7 8" key="1">
    <citation type="submission" date="2016-10" db="EMBL/GenBank/DDBJ databases">
        <authorList>
            <person name="de Groot N.N."/>
        </authorList>
    </citation>
    <scope>NUCLEOTIDE SEQUENCE [LARGE SCALE GENOMIC DNA]</scope>
    <source>
        <strain evidence="7 8">DSM 16957</strain>
    </source>
</reference>
<dbReference type="InterPro" id="IPR011110">
    <property type="entry name" value="Reg_prop"/>
</dbReference>
<keyword evidence="8" id="KW-1185">Reference proteome</keyword>
<dbReference type="SMART" id="SM00387">
    <property type="entry name" value="HATPase_c"/>
    <property type="match status" value="1"/>
</dbReference>
<dbReference type="SUPFAM" id="SSF47384">
    <property type="entry name" value="Homodimeric domain of signal transducing histidine kinase"/>
    <property type="match status" value="1"/>
</dbReference>
<evidence type="ECO:0000256" key="4">
    <source>
        <dbReference type="SAM" id="Phobius"/>
    </source>
</evidence>
<dbReference type="PANTHER" id="PTHR43547">
    <property type="entry name" value="TWO-COMPONENT HISTIDINE KINASE"/>
    <property type="match status" value="1"/>
</dbReference>
<keyword evidence="4" id="KW-1133">Transmembrane helix</keyword>
<dbReference type="PANTHER" id="PTHR43547:SF2">
    <property type="entry name" value="HYBRID SIGNAL TRANSDUCTION HISTIDINE KINASE C"/>
    <property type="match status" value="1"/>
</dbReference>
<accession>A0A1G6Z4W5</accession>
<dbReference type="InterPro" id="IPR003594">
    <property type="entry name" value="HATPase_dom"/>
</dbReference>
<proteinExistence type="predicted"/>
<dbReference type="InterPro" id="IPR036097">
    <property type="entry name" value="HisK_dim/P_sf"/>
</dbReference>
<keyword evidence="3" id="KW-0597">Phosphoprotein</keyword>
<dbReference type="Pfam" id="PF07495">
    <property type="entry name" value="Y_Y_Y"/>
    <property type="match status" value="1"/>
</dbReference>
<name>A0A1G6Z4W5_9GAMM</name>
<evidence type="ECO:0000256" key="3">
    <source>
        <dbReference type="ARBA" id="ARBA00022553"/>
    </source>
</evidence>
<evidence type="ECO:0000256" key="5">
    <source>
        <dbReference type="SAM" id="SignalP"/>
    </source>
</evidence>
<evidence type="ECO:0000313" key="7">
    <source>
        <dbReference type="EMBL" id="SDD97690.1"/>
    </source>
</evidence>
<evidence type="ECO:0000256" key="1">
    <source>
        <dbReference type="ARBA" id="ARBA00000085"/>
    </source>
</evidence>
<feature type="domain" description="Histidine kinase" evidence="6">
    <location>
        <begin position="845"/>
        <end position="1084"/>
    </location>
</feature>
<dbReference type="Proteomes" id="UP000199603">
    <property type="component" value="Unassembled WGS sequence"/>
</dbReference>
<dbReference type="EC" id="2.7.13.3" evidence="2"/>
<dbReference type="PROSITE" id="PS50109">
    <property type="entry name" value="HIS_KIN"/>
    <property type="match status" value="1"/>
</dbReference>
<dbReference type="PRINTS" id="PR00344">
    <property type="entry name" value="BCTRLSENSOR"/>
</dbReference>
<gene>
    <name evidence="7" type="ORF">SAMN04488509_11254</name>
</gene>
<dbReference type="SUPFAM" id="SSF63829">
    <property type="entry name" value="Calcium-dependent phosphotriesterase"/>
    <property type="match status" value="2"/>
</dbReference>
<evidence type="ECO:0000259" key="6">
    <source>
        <dbReference type="PROSITE" id="PS50109"/>
    </source>
</evidence>
<dbReference type="OrthoDB" id="176203at2"/>
<keyword evidence="4" id="KW-0812">Transmembrane</keyword>
<dbReference type="Pfam" id="PF07494">
    <property type="entry name" value="Reg_prop"/>
    <property type="match status" value="4"/>
</dbReference>